<dbReference type="EMBL" id="BGZK01000627">
    <property type="protein sequence ID" value="GBP53520.1"/>
    <property type="molecule type" value="Genomic_DNA"/>
</dbReference>
<evidence type="ECO:0000256" key="1">
    <source>
        <dbReference type="SAM" id="Phobius"/>
    </source>
</evidence>
<dbReference type="Proteomes" id="UP000299102">
    <property type="component" value="Unassembled WGS sequence"/>
</dbReference>
<comment type="caution">
    <text evidence="2">The sequence shown here is derived from an EMBL/GenBank/DDBJ whole genome shotgun (WGS) entry which is preliminary data.</text>
</comment>
<keyword evidence="1" id="KW-0812">Transmembrane</keyword>
<name>A0A4C1WRQ0_EUMVA</name>
<sequence length="155" mass="18037">MRRFSAPQPFLLLLHRVPISRHCDGFVTKFTAAEFRGLYCTFVMVGHFFVRDMTLSNPWGQIAAFYSVDPSALKTFLGLLIWEIRQWYRILVYHFTFCPWSASFAGITICWLDSSAALFPTFTATHQLSSNSDSKLRILCSFVIEKFTRRDDEMR</sequence>
<accession>A0A4C1WRQ0</accession>
<keyword evidence="3" id="KW-1185">Reference proteome</keyword>
<organism evidence="2 3">
    <name type="scientific">Eumeta variegata</name>
    <name type="common">Bagworm moth</name>
    <name type="synonym">Eumeta japonica</name>
    <dbReference type="NCBI Taxonomy" id="151549"/>
    <lineage>
        <taxon>Eukaryota</taxon>
        <taxon>Metazoa</taxon>
        <taxon>Ecdysozoa</taxon>
        <taxon>Arthropoda</taxon>
        <taxon>Hexapoda</taxon>
        <taxon>Insecta</taxon>
        <taxon>Pterygota</taxon>
        <taxon>Neoptera</taxon>
        <taxon>Endopterygota</taxon>
        <taxon>Lepidoptera</taxon>
        <taxon>Glossata</taxon>
        <taxon>Ditrysia</taxon>
        <taxon>Tineoidea</taxon>
        <taxon>Psychidae</taxon>
        <taxon>Oiketicinae</taxon>
        <taxon>Eumeta</taxon>
    </lineage>
</organism>
<evidence type="ECO:0000313" key="2">
    <source>
        <dbReference type="EMBL" id="GBP53520.1"/>
    </source>
</evidence>
<keyword evidence="1" id="KW-0472">Membrane</keyword>
<reference evidence="2 3" key="1">
    <citation type="journal article" date="2019" name="Commun. Biol.">
        <title>The bagworm genome reveals a unique fibroin gene that provides high tensile strength.</title>
        <authorList>
            <person name="Kono N."/>
            <person name="Nakamura H."/>
            <person name="Ohtoshi R."/>
            <person name="Tomita M."/>
            <person name="Numata K."/>
            <person name="Arakawa K."/>
        </authorList>
    </citation>
    <scope>NUCLEOTIDE SEQUENCE [LARGE SCALE GENOMIC DNA]</scope>
</reference>
<gene>
    <name evidence="2" type="ORF">EVAR_45393_1</name>
</gene>
<dbReference type="AlphaFoldDB" id="A0A4C1WRQ0"/>
<protein>
    <submittedName>
        <fullName evidence="2">Uncharacterized protein</fullName>
    </submittedName>
</protein>
<keyword evidence="1" id="KW-1133">Transmembrane helix</keyword>
<proteinExistence type="predicted"/>
<feature type="transmembrane region" description="Helical" evidence="1">
    <location>
        <begin position="90"/>
        <end position="112"/>
    </location>
</feature>
<evidence type="ECO:0000313" key="3">
    <source>
        <dbReference type="Proteomes" id="UP000299102"/>
    </source>
</evidence>